<feature type="compositionally biased region" description="Low complexity" evidence="1">
    <location>
        <begin position="200"/>
        <end position="216"/>
    </location>
</feature>
<comment type="caution">
    <text evidence="2">The sequence shown here is derived from an EMBL/GenBank/DDBJ whole genome shotgun (WGS) entry which is preliminary data.</text>
</comment>
<sequence>EATAAETSTPAGSPVNVTEGGEKEGSVDAEEGGGDAAAAAAANKHRLQRQMAQSRKTFRFRKSRYGQTEQGISHIDVEPSQVPAVVPPTSSVDDSSMRQLYVPLIPEEEQGRKSPKYSTQSIHSLAHATSSVESEGISEASGIETMSGYKESLAAFDASLKDLERLELQVRSNLYQTVSQQYSSRKTSKSDQSTISEIMSHQSPSTSSQASRQSSISRKRQGYSSHEIASSSKDQLSYESPQSSISSLHKIQVGSVQSYPLQNDGHYKKDSKDSSKYSQSRLRSGKEMAHATQSFGRVDSEIQEEQLYPYEKYVKSTSDSKEYASSQAGGYHAAKSSSSSQSSRDFPQFYEKGSNFRHSWTEGEGTSHIQSYSKEKGGFSSKSTKGPSRKTGVAGPKALPSY</sequence>
<accession>A0A5N5TLW9</accession>
<feature type="region of interest" description="Disordered" evidence="1">
    <location>
        <begin position="177"/>
        <end position="302"/>
    </location>
</feature>
<organism evidence="2 3">
    <name type="scientific">Armadillidium nasatum</name>
    <dbReference type="NCBI Taxonomy" id="96803"/>
    <lineage>
        <taxon>Eukaryota</taxon>
        <taxon>Metazoa</taxon>
        <taxon>Ecdysozoa</taxon>
        <taxon>Arthropoda</taxon>
        <taxon>Crustacea</taxon>
        <taxon>Multicrustacea</taxon>
        <taxon>Malacostraca</taxon>
        <taxon>Eumalacostraca</taxon>
        <taxon>Peracarida</taxon>
        <taxon>Isopoda</taxon>
        <taxon>Oniscidea</taxon>
        <taxon>Crinocheta</taxon>
        <taxon>Armadillidiidae</taxon>
        <taxon>Armadillidium</taxon>
    </lineage>
</organism>
<dbReference type="Proteomes" id="UP000326759">
    <property type="component" value="Unassembled WGS sequence"/>
</dbReference>
<reference evidence="2 3" key="1">
    <citation type="journal article" date="2019" name="PLoS Biol.">
        <title>Sex chromosomes control vertical transmission of feminizing Wolbachia symbionts in an isopod.</title>
        <authorList>
            <person name="Becking T."/>
            <person name="Chebbi M.A."/>
            <person name="Giraud I."/>
            <person name="Moumen B."/>
            <person name="Laverre T."/>
            <person name="Caubet Y."/>
            <person name="Peccoud J."/>
            <person name="Gilbert C."/>
            <person name="Cordaux R."/>
        </authorList>
    </citation>
    <scope>NUCLEOTIDE SEQUENCE [LARGE SCALE GENOMIC DNA]</scope>
    <source>
        <strain evidence="2">ANa2</strain>
        <tissue evidence="2">Whole body excluding digestive tract and cuticle</tissue>
    </source>
</reference>
<feature type="region of interest" description="Disordered" evidence="1">
    <location>
        <begin position="1"/>
        <end position="73"/>
    </location>
</feature>
<dbReference type="EMBL" id="SEYY01000468">
    <property type="protein sequence ID" value="KAB7507174.1"/>
    <property type="molecule type" value="Genomic_DNA"/>
</dbReference>
<feature type="compositionally biased region" description="Low complexity" evidence="1">
    <location>
        <begin position="130"/>
        <end position="139"/>
    </location>
</feature>
<gene>
    <name evidence="2" type="ORF">Anas_01862</name>
</gene>
<keyword evidence="3" id="KW-1185">Reference proteome</keyword>
<feature type="region of interest" description="Disordered" evidence="1">
    <location>
        <begin position="318"/>
        <end position="402"/>
    </location>
</feature>
<proteinExistence type="predicted"/>
<feature type="compositionally biased region" description="Polar residues" evidence="1">
    <location>
        <begin position="222"/>
        <end position="261"/>
    </location>
</feature>
<feature type="compositionally biased region" description="Polar residues" evidence="1">
    <location>
        <begin position="116"/>
        <end position="129"/>
    </location>
</feature>
<evidence type="ECO:0000256" key="1">
    <source>
        <dbReference type="SAM" id="MobiDB-lite"/>
    </source>
</evidence>
<name>A0A5N5TLW9_9CRUS</name>
<evidence type="ECO:0000313" key="2">
    <source>
        <dbReference type="EMBL" id="KAB7507174.1"/>
    </source>
</evidence>
<feature type="compositionally biased region" description="Polar residues" evidence="1">
    <location>
        <begin position="177"/>
        <end position="199"/>
    </location>
</feature>
<protein>
    <submittedName>
        <fullName evidence="2">Uncharacterized protein</fullName>
    </submittedName>
</protein>
<feature type="compositionally biased region" description="Basic and acidic residues" evidence="1">
    <location>
        <begin position="265"/>
        <end position="275"/>
    </location>
</feature>
<feature type="region of interest" description="Disordered" evidence="1">
    <location>
        <begin position="105"/>
        <end position="139"/>
    </location>
</feature>
<dbReference type="OrthoDB" id="10482629at2759"/>
<feature type="compositionally biased region" description="Polar residues" evidence="1">
    <location>
        <begin position="1"/>
        <end position="11"/>
    </location>
</feature>
<evidence type="ECO:0000313" key="3">
    <source>
        <dbReference type="Proteomes" id="UP000326759"/>
    </source>
</evidence>
<dbReference type="AlphaFoldDB" id="A0A5N5TLW9"/>
<feature type="non-terminal residue" evidence="2">
    <location>
        <position position="1"/>
    </location>
</feature>